<dbReference type="OrthoDB" id="9793162at2"/>
<dbReference type="PANTHER" id="PTHR12121:SF36">
    <property type="entry name" value="ENDONUCLEASE_EXONUCLEASE_PHOSPHATASE DOMAIN-CONTAINING PROTEIN"/>
    <property type="match status" value="1"/>
</dbReference>
<keyword evidence="3" id="KW-0269">Exonuclease</keyword>
<name>A0A4Q7MTP8_9BACT</name>
<dbReference type="GO" id="GO:0000175">
    <property type="term" value="F:3'-5'-RNA exonuclease activity"/>
    <property type="evidence" value="ECO:0007669"/>
    <property type="project" value="TreeGrafter"/>
</dbReference>
<dbReference type="Pfam" id="PF03372">
    <property type="entry name" value="Exo_endo_phos"/>
    <property type="match status" value="1"/>
</dbReference>
<sequence>MKKYFWSVAFILLATLRLTAQDIRIASYNLRYANKSDSGNLWEDRLPIISRLIQFHQFEVFGTQEGLRHQLDSLSASLPDFAWYGKGRDDGDAKGEHSAIFFKTSIFDLLDKGDFWLSETPDKPGPGWDARLNRICSWVKLRHKKSKKTFFVFNAHYDHQGVKARVNSSLLILEKIKAIAGKTPAMLTGDFNGDHQSEWYQTIAGSGWLKDSYSLVDHPYAPNGSFNNFGKGKMNDKIIDHIFIMASFKALSWGVLTDTYYGKFPSDHFPILSVVRL</sequence>
<dbReference type="RefSeq" id="WP_130542374.1">
    <property type="nucleotide sequence ID" value="NZ_CP042431.1"/>
</dbReference>
<dbReference type="InterPro" id="IPR050410">
    <property type="entry name" value="CCR4/nocturin_mRNA_transcr"/>
</dbReference>
<protein>
    <submittedName>
        <fullName evidence="3">Endonuclease/exonuclease/phosphatase family metal-dependent hydrolase</fullName>
    </submittedName>
</protein>
<keyword evidence="4" id="KW-1185">Reference proteome</keyword>
<dbReference type="GO" id="GO:0004519">
    <property type="term" value="F:endonuclease activity"/>
    <property type="evidence" value="ECO:0007669"/>
    <property type="project" value="UniProtKB-KW"/>
</dbReference>
<evidence type="ECO:0000313" key="3">
    <source>
        <dbReference type="EMBL" id="RZS71908.1"/>
    </source>
</evidence>
<reference evidence="3 4" key="1">
    <citation type="submission" date="2019-02" db="EMBL/GenBank/DDBJ databases">
        <title>Genomic Encyclopedia of Type Strains, Phase IV (KMG-IV): sequencing the most valuable type-strain genomes for metagenomic binning, comparative biology and taxonomic classification.</title>
        <authorList>
            <person name="Goeker M."/>
        </authorList>
    </citation>
    <scope>NUCLEOTIDE SEQUENCE [LARGE SCALE GENOMIC DNA]</scope>
    <source>
        <strain evidence="3 4">DSM 18116</strain>
    </source>
</reference>
<feature type="signal peptide" evidence="1">
    <location>
        <begin position="1"/>
        <end position="20"/>
    </location>
</feature>
<proteinExistence type="predicted"/>
<organism evidence="3 4">
    <name type="scientific">Pseudobacter ginsenosidimutans</name>
    <dbReference type="NCBI Taxonomy" id="661488"/>
    <lineage>
        <taxon>Bacteria</taxon>
        <taxon>Pseudomonadati</taxon>
        <taxon>Bacteroidota</taxon>
        <taxon>Chitinophagia</taxon>
        <taxon>Chitinophagales</taxon>
        <taxon>Chitinophagaceae</taxon>
        <taxon>Pseudobacter</taxon>
    </lineage>
</organism>
<keyword evidence="3" id="KW-0255">Endonuclease</keyword>
<dbReference type="InterPro" id="IPR005135">
    <property type="entry name" value="Endo/exonuclease/phosphatase"/>
</dbReference>
<dbReference type="CDD" id="cd09083">
    <property type="entry name" value="EEP-1"/>
    <property type="match status" value="1"/>
</dbReference>
<dbReference type="EMBL" id="SGXA01000002">
    <property type="protein sequence ID" value="RZS71908.1"/>
    <property type="molecule type" value="Genomic_DNA"/>
</dbReference>
<keyword evidence="3" id="KW-0540">Nuclease</keyword>
<keyword evidence="3" id="KW-0378">Hydrolase</keyword>
<feature type="chain" id="PRO_5020769456" evidence="1">
    <location>
        <begin position="21"/>
        <end position="277"/>
    </location>
</feature>
<dbReference type="SUPFAM" id="SSF56219">
    <property type="entry name" value="DNase I-like"/>
    <property type="match status" value="1"/>
</dbReference>
<dbReference type="PANTHER" id="PTHR12121">
    <property type="entry name" value="CARBON CATABOLITE REPRESSOR PROTEIN 4"/>
    <property type="match status" value="1"/>
</dbReference>
<evidence type="ECO:0000313" key="4">
    <source>
        <dbReference type="Proteomes" id="UP000293874"/>
    </source>
</evidence>
<feature type="domain" description="Endonuclease/exonuclease/phosphatase" evidence="2">
    <location>
        <begin position="27"/>
        <end position="268"/>
    </location>
</feature>
<gene>
    <name evidence="3" type="ORF">EV199_3821</name>
</gene>
<evidence type="ECO:0000259" key="2">
    <source>
        <dbReference type="Pfam" id="PF03372"/>
    </source>
</evidence>
<dbReference type="InterPro" id="IPR036691">
    <property type="entry name" value="Endo/exonu/phosph_ase_sf"/>
</dbReference>
<dbReference type="Proteomes" id="UP000293874">
    <property type="component" value="Unassembled WGS sequence"/>
</dbReference>
<comment type="caution">
    <text evidence="3">The sequence shown here is derived from an EMBL/GenBank/DDBJ whole genome shotgun (WGS) entry which is preliminary data.</text>
</comment>
<dbReference type="AlphaFoldDB" id="A0A4Q7MTP8"/>
<keyword evidence="1" id="KW-0732">Signal</keyword>
<dbReference type="Gene3D" id="3.60.10.10">
    <property type="entry name" value="Endonuclease/exonuclease/phosphatase"/>
    <property type="match status" value="1"/>
</dbReference>
<accession>A0A4Q7MTP8</accession>
<evidence type="ECO:0000256" key="1">
    <source>
        <dbReference type="SAM" id="SignalP"/>
    </source>
</evidence>